<dbReference type="PANTHER" id="PTHR44942">
    <property type="entry name" value="METHYLTRANSF_11 DOMAIN-CONTAINING PROTEIN"/>
    <property type="match status" value="1"/>
</dbReference>
<comment type="caution">
    <text evidence="5">The sequence shown here is derived from an EMBL/GenBank/DDBJ whole genome shotgun (WGS) entry which is preliminary data.</text>
</comment>
<keyword evidence="2 5" id="KW-0489">Methyltransferase</keyword>
<dbReference type="InterPro" id="IPR013216">
    <property type="entry name" value="Methyltransf_11"/>
</dbReference>
<keyword evidence="6" id="KW-1185">Reference proteome</keyword>
<feature type="domain" description="Methyltransferase type 11" evidence="4">
    <location>
        <begin position="49"/>
        <end position="138"/>
    </location>
</feature>
<evidence type="ECO:0000313" key="5">
    <source>
        <dbReference type="EMBL" id="GLY68560.1"/>
    </source>
</evidence>
<evidence type="ECO:0000256" key="1">
    <source>
        <dbReference type="ARBA" id="ARBA00008361"/>
    </source>
</evidence>
<dbReference type="AlphaFoldDB" id="A0A9W6R6W9"/>
<accession>A0A9W6R6W9</accession>
<reference evidence="5" key="1">
    <citation type="submission" date="2023-03" db="EMBL/GenBank/DDBJ databases">
        <title>Amycolatopsis taiwanensis NBRC 103393.</title>
        <authorList>
            <person name="Ichikawa N."/>
            <person name="Sato H."/>
            <person name="Tonouchi N."/>
        </authorList>
    </citation>
    <scope>NUCLEOTIDE SEQUENCE</scope>
    <source>
        <strain evidence="5">NBRC 103393</strain>
    </source>
</reference>
<dbReference type="RefSeq" id="WP_285488467.1">
    <property type="nucleotide sequence ID" value="NZ_BSTI01000012.1"/>
</dbReference>
<organism evidence="5 6">
    <name type="scientific">Amycolatopsis taiwanensis</name>
    <dbReference type="NCBI Taxonomy" id="342230"/>
    <lineage>
        <taxon>Bacteria</taxon>
        <taxon>Bacillati</taxon>
        <taxon>Actinomycetota</taxon>
        <taxon>Actinomycetes</taxon>
        <taxon>Pseudonocardiales</taxon>
        <taxon>Pseudonocardiaceae</taxon>
        <taxon>Amycolatopsis</taxon>
    </lineage>
</organism>
<dbReference type="SUPFAM" id="SSF53335">
    <property type="entry name" value="S-adenosyl-L-methionine-dependent methyltransferases"/>
    <property type="match status" value="1"/>
</dbReference>
<dbReference type="InterPro" id="IPR029063">
    <property type="entry name" value="SAM-dependent_MTases_sf"/>
</dbReference>
<dbReference type="PROSITE" id="PS01131">
    <property type="entry name" value="RRNA_A_DIMETH"/>
    <property type="match status" value="1"/>
</dbReference>
<protein>
    <submittedName>
        <fullName evidence="5">Type 11 methyltransferase</fullName>
    </submittedName>
</protein>
<name>A0A9W6R6W9_9PSEU</name>
<dbReference type="Gene3D" id="3.40.50.150">
    <property type="entry name" value="Vaccinia Virus protein VP39"/>
    <property type="match status" value="1"/>
</dbReference>
<dbReference type="InterPro" id="IPR020596">
    <property type="entry name" value="rRNA_Ade_Mease_Trfase_CS"/>
</dbReference>
<keyword evidence="3" id="KW-0808">Transferase</keyword>
<sequence>MTEHTSEAKLWARLSRSFGKEAAAYAQHRPGYPVAALRWGLPSNAEHVLDLGAGTGKLTEGLLDLDLRVTAVEPDPAMLAELARRHPGVRALDGTAEGIPLGDAEVDSVLVGQAFHWFDMDRALTEIARVLKPGGTVVALWNHRDDSVPWVAELDTLARTSVARSWDPPEPFPPVHAEFGLFELETFPNGHRRTAETLLETFATHSKLLVAAEDEREATLARLRDFLANNPKTAEGEFTYPLTTRTLRATRR</sequence>
<evidence type="ECO:0000259" key="4">
    <source>
        <dbReference type="Pfam" id="PF08241"/>
    </source>
</evidence>
<dbReference type="Pfam" id="PF08241">
    <property type="entry name" value="Methyltransf_11"/>
    <property type="match status" value="1"/>
</dbReference>
<proteinExistence type="inferred from homology"/>
<comment type="similarity">
    <text evidence="1">Belongs to the methyltransferase superfamily.</text>
</comment>
<evidence type="ECO:0000256" key="2">
    <source>
        <dbReference type="ARBA" id="ARBA00022603"/>
    </source>
</evidence>
<evidence type="ECO:0000313" key="6">
    <source>
        <dbReference type="Proteomes" id="UP001165136"/>
    </source>
</evidence>
<dbReference type="InterPro" id="IPR051052">
    <property type="entry name" value="Diverse_substrate_MTase"/>
</dbReference>
<dbReference type="Proteomes" id="UP001165136">
    <property type="component" value="Unassembled WGS sequence"/>
</dbReference>
<dbReference type="GO" id="GO:0000179">
    <property type="term" value="F:rRNA (adenine-N6,N6-)-dimethyltransferase activity"/>
    <property type="evidence" value="ECO:0007669"/>
    <property type="project" value="InterPro"/>
</dbReference>
<gene>
    <name evidence="5" type="ORF">Atai01_51790</name>
</gene>
<dbReference type="CDD" id="cd02440">
    <property type="entry name" value="AdoMet_MTases"/>
    <property type="match status" value="1"/>
</dbReference>
<dbReference type="PANTHER" id="PTHR44942:SF4">
    <property type="entry name" value="METHYLTRANSFERASE TYPE 11 DOMAIN-CONTAINING PROTEIN"/>
    <property type="match status" value="1"/>
</dbReference>
<dbReference type="EMBL" id="BSTI01000012">
    <property type="protein sequence ID" value="GLY68560.1"/>
    <property type="molecule type" value="Genomic_DNA"/>
</dbReference>
<evidence type="ECO:0000256" key="3">
    <source>
        <dbReference type="ARBA" id="ARBA00022679"/>
    </source>
</evidence>